<accession>A0A7C5REG1</accession>
<name>A0A7C5REG1_9DEIN</name>
<dbReference type="GO" id="GO:0016491">
    <property type="term" value="F:oxidoreductase activity"/>
    <property type="evidence" value="ECO:0007669"/>
    <property type="project" value="UniProtKB-ARBA"/>
</dbReference>
<protein>
    <submittedName>
        <fullName evidence="2">(Fe-S)-binding protein</fullName>
    </submittedName>
</protein>
<evidence type="ECO:0000259" key="1">
    <source>
        <dbReference type="Pfam" id="PF02754"/>
    </source>
</evidence>
<dbReference type="PANTHER" id="PTHR30296:SF0">
    <property type="entry name" value="LACTATE UTILIZATION PROTEIN A"/>
    <property type="match status" value="1"/>
</dbReference>
<feature type="domain" description="Cysteine-rich" evidence="1">
    <location>
        <begin position="3"/>
        <end position="84"/>
    </location>
</feature>
<gene>
    <name evidence="2" type="ORF">ENM28_04580</name>
</gene>
<dbReference type="GO" id="GO:0005829">
    <property type="term" value="C:cytosol"/>
    <property type="evidence" value="ECO:0007669"/>
    <property type="project" value="TreeGrafter"/>
</dbReference>
<feature type="domain" description="Cysteine-rich" evidence="1">
    <location>
        <begin position="129"/>
        <end position="210"/>
    </location>
</feature>
<proteinExistence type="predicted"/>
<sequence>MRVALFITCLADQFYAEAGVAAVRLLRALGVEVDFPEGQTCCGQPAFNAGHWGEARALARRTIDIFQDAEYVVLPSGSCTSMVKNHYPELLPGDREALALSEKTYELSQFLVQVLGVEKLGEGLKGRRVAYHHGCHALRELGVKEEPLLLLQNAGAELLPWEAAEECCGFGGLFSVKLPEVSLAMADRKVATLPQAEVLTSTDAGCLLHLAGRLGRLGRPLRVAPLATLLWEAYAGQS</sequence>
<dbReference type="EMBL" id="DRXE01000175">
    <property type="protein sequence ID" value="HHM67980.1"/>
    <property type="molecule type" value="Genomic_DNA"/>
</dbReference>
<organism evidence="2">
    <name type="scientific">Thermus caliditerrae</name>
    <dbReference type="NCBI Taxonomy" id="1330700"/>
    <lineage>
        <taxon>Bacteria</taxon>
        <taxon>Thermotogati</taxon>
        <taxon>Deinococcota</taxon>
        <taxon>Deinococci</taxon>
        <taxon>Thermales</taxon>
        <taxon>Thermaceae</taxon>
        <taxon>Thermus</taxon>
    </lineage>
</organism>
<evidence type="ECO:0000313" key="2">
    <source>
        <dbReference type="EMBL" id="HHM67980.1"/>
    </source>
</evidence>
<dbReference type="AlphaFoldDB" id="A0A7C5REG1"/>
<reference evidence="2" key="1">
    <citation type="journal article" date="2020" name="mSystems">
        <title>Genome- and Community-Level Interaction Insights into Carbon Utilization and Element Cycling Functions of Hydrothermarchaeota in Hydrothermal Sediment.</title>
        <authorList>
            <person name="Zhou Z."/>
            <person name="Liu Y."/>
            <person name="Xu W."/>
            <person name="Pan J."/>
            <person name="Luo Z.H."/>
            <person name="Li M."/>
        </authorList>
    </citation>
    <scope>NUCLEOTIDE SEQUENCE [LARGE SCALE GENOMIC DNA]</scope>
    <source>
        <strain evidence="2">SpSt-1071</strain>
    </source>
</reference>
<dbReference type="PANTHER" id="PTHR30296">
    <property type="entry name" value="UNCHARACTERIZED PROTEIN YKGE"/>
    <property type="match status" value="1"/>
</dbReference>
<dbReference type="Pfam" id="PF02754">
    <property type="entry name" value="CCG"/>
    <property type="match status" value="2"/>
</dbReference>
<comment type="caution">
    <text evidence="2">The sequence shown here is derived from an EMBL/GenBank/DDBJ whole genome shotgun (WGS) entry which is preliminary data.</text>
</comment>
<dbReference type="InterPro" id="IPR004017">
    <property type="entry name" value="Cys_rich_dom"/>
</dbReference>